<dbReference type="InterPro" id="IPR046496">
    <property type="entry name" value="DUF6589"/>
</dbReference>
<evidence type="ECO:0000313" key="4">
    <source>
        <dbReference type="Proteomes" id="UP001287356"/>
    </source>
</evidence>
<evidence type="ECO:0000259" key="2">
    <source>
        <dbReference type="Pfam" id="PF20231"/>
    </source>
</evidence>
<feature type="domain" description="DUF6589" evidence="2">
    <location>
        <begin position="416"/>
        <end position="521"/>
    </location>
</feature>
<feature type="compositionally biased region" description="Pro residues" evidence="1">
    <location>
        <begin position="78"/>
        <end position="88"/>
    </location>
</feature>
<dbReference type="Pfam" id="PF20231">
    <property type="entry name" value="DUF6589"/>
    <property type="match status" value="1"/>
</dbReference>
<feature type="compositionally biased region" description="Low complexity" evidence="1">
    <location>
        <begin position="89"/>
        <end position="105"/>
    </location>
</feature>
<dbReference type="Proteomes" id="UP001287356">
    <property type="component" value="Unassembled WGS sequence"/>
</dbReference>
<reference evidence="3" key="2">
    <citation type="submission" date="2023-06" db="EMBL/GenBank/DDBJ databases">
        <authorList>
            <consortium name="Lawrence Berkeley National Laboratory"/>
            <person name="Haridas S."/>
            <person name="Hensen N."/>
            <person name="Bonometti L."/>
            <person name="Westerberg I."/>
            <person name="Brannstrom I.O."/>
            <person name="Guillou S."/>
            <person name="Cros-Aarteil S."/>
            <person name="Calhoun S."/>
            <person name="Kuo A."/>
            <person name="Mondo S."/>
            <person name="Pangilinan J."/>
            <person name="Riley R."/>
            <person name="Labutti K."/>
            <person name="Andreopoulos B."/>
            <person name="Lipzen A."/>
            <person name="Chen C."/>
            <person name="Yanf M."/>
            <person name="Daum C."/>
            <person name="Ng V."/>
            <person name="Clum A."/>
            <person name="Steindorff A."/>
            <person name="Ohm R."/>
            <person name="Martin F."/>
            <person name="Silar P."/>
            <person name="Natvig D."/>
            <person name="Lalanne C."/>
            <person name="Gautier V."/>
            <person name="Ament-Velasquez S.L."/>
            <person name="Kruys A."/>
            <person name="Hutchinson M.I."/>
            <person name="Powell A.J."/>
            <person name="Barry K."/>
            <person name="Miller A.N."/>
            <person name="Grigoriev I.V."/>
            <person name="Debuchy R."/>
            <person name="Gladieux P."/>
            <person name="Thoren M.H."/>
            <person name="Johannesson H."/>
        </authorList>
    </citation>
    <scope>NUCLEOTIDE SEQUENCE</scope>
    <source>
        <strain evidence="3">CBS 958.72</strain>
    </source>
</reference>
<dbReference type="EMBL" id="JAULSN010000009">
    <property type="protein sequence ID" value="KAK3364811.1"/>
    <property type="molecule type" value="Genomic_DNA"/>
</dbReference>
<accession>A0AAE0MZ13</accession>
<feature type="region of interest" description="Disordered" evidence="1">
    <location>
        <begin position="72"/>
        <end position="110"/>
    </location>
</feature>
<gene>
    <name evidence="3" type="ORF">B0T24DRAFT_712087</name>
</gene>
<sequence length="525" mass="59088">MVAQARAVPSNSAALDQSEESADVIGGGFYSTNYWVQGFSQRDDSTLSWEGNVWAGTAAITQMLVVYSSTRHTSTTPKLPPPLPPPMSPSSSTTTGSPAPTTAALETSVSEDNRRTLQYIADLLSENTREAALLELSKKREQDEEPTSPCGFFPVEILGSPVIRQALQSQGVIIVSDNHVDNAAAFSTTVRKEMKELVKAPAFGIFEAYKHVPERPTSIAQVCDTAWLEKTLDSAWKTLKKDAPNMVTFFLSGPPEPAKFTSFPEIKKKALASIDFNDEKSSEIYLLASLLTDGYARNNRSFLRHVLGLYMLCKWHTKTSYRDPRSYRNMVVVYDNFNFMNRTREPVGGKQDEMINLTTTCIVACPGLAGALQSSNFRPRTPFTKKMIINYILPRRKTVDNAPRWLLKQAFMKIFTKKDMPEMPVVKRVKFETSPYLQVGAIFEDEGTIDGLVSTKLEDIDERITLIYGDCKTTSFIRRIKQSQYEASEKLEQKKWLIPAPASFFHIELNYIEMLLRVFLGCRRR</sequence>
<keyword evidence="4" id="KW-1185">Reference proteome</keyword>
<reference evidence="3" key="1">
    <citation type="journal article" date="2023" name="Mol. Phylogenet. Evol.">
        <title>Genome-scale phylogeny and comparative genomics of the fungal order Sordariales.</title>
        <authorList>
            <person name="Hensen N."/>
            <person name="Bonometti L."/>
            <person name="Westerberg I."/>
            <person name="Brannstrom I.O."/>
            <person name="Guillou S."/>
            <person name="Cros-Aarteil S."/>
            <person name="Calhoun S."/>
            <person name="Haridas S."/>
            <person name="Kuo A."/>
            <person name="Mondo S."/>
            <person name="Pangilinan J."/>
            <person name="Riley R."/>
            <person name="LaButti K."/>
            <person name="Andreopoulos B."/>
            <person name="Lipzen A."/>
            <person name="Chen C."/>
            <person name="Yan M."/>
            <person name="Daum C."/>
            <person name="Ng V."/>
            <person name="Clum A."/>
            <person name="Steindorff A."/>
            <person name="Ohm R.A."/>
            <person name="Martin F."/>
            <person name="Silar P."/>
            <person name="Natvig D.O."/>
            <person name="Lalanne C."/>
            <person name="Gautier V."/>
            <person name="Ament-Velasquez S.L."/>
            <person name="Kruys A."/>
            <person name="Hutchinson M.I."/>
            <person name="Powell A.J."/>
            <person name="Barry K."/>
            <person name="Miller A.N."/>
            <person name="Grigoriev I.V."/>
            <person name="Debuchy R."/>
            <person name="Gladieux P."/>
            <person name="Hiltunen Thoren M."/>
            <person name="Johannesson H."/>
        </authorList>
    </citation>
    <scope>NUCLEOTIDE SEQUENCE</scope>
    <source>
        <strain evidence="3">CBS 958.72</strain>
    </source>
</reference>
<evidence type="ECO:0000313" key="3">
    <source>
        <dbReference type="EMBL" id="KAK3364811.1"/>
    </source>
</evidence>
<evidence type="ECO:0000256" key="1">
    <source>
        <dbReference type="SAM" id="MobiDB-lite"/>
    </source>
</evidence>
<organism evidence="3 4">
    <name type="scientific">Lasiosphaeria ovina</name>
    <dbReference type="NCBI Taxonomy" id="92902"/>
    <lineage>
        <taxon>Eukaryota</taxon>
        <taxon>Fungi</taxon>
        <taxon>Dikarya</taxon>
        <taxon>Ascomycota</taxon>
        <taxon>Pezizomycotina</taxon>
        <taxon>Sordariomycetes</taxon>
        <taxon>Sordariomycetidae</taxon>
        <taxon>Sordariales</taxon>
        <taxon>Lasiosphaeriaceae</taxon>
        <taxon>Lasiosphaeria</taxon>
    </lineage>
</organism>
<proteinExistence type="predicted"/>
<dbReference type="AlphaFoldDB" id="A0AAE0MZ13"/>
<name>A0AAE0MZ13_9PEZI</name>
<comment type="caution">
    <text evidence="3">The sequence shown here is derived from an EMBL/GenBank/DDBJ whole genome shotgun (WGS) entry which is preliminary data.</text>
</comment>
<protein>
    <recommendedName>
        <fullName evidence="2">DUF6589 domain-containing protein</fullName>
    </recommendedName>
</protein>